<dbReference type="EMBL" id="MEVT01000012">
    <property type="protein sequence ID" value="OGC62848.1"/>
    <property type="molecule type" value="Genomic_DNA"/>
</dbReference>
<feature type="domain" description="Glycosyltransferase 2-like" evidence="1">
    <location>
        <begin position="7"/>
        <end position="143"/>
    </location>
</feature>
<dbReference type="Proteomes" id="UP000176614">
    <property type="component" value="Unassembled WGS sequence"/>
</dbReference>
<dbReference type="AlphaFoldDB" id="A0A1F4W0P6"/>
<dbReference type="Pfam" id="PF00535">
    <property type="entry name" value="Glycos_transf_2"/>
    <property type="match status" value="1"/>
</dbReference>
<dbReference type="PANTHER" id="PTHR10859:SF91">
    <property type="entry name" value="DOLICHYL-PHOSPHATE BETA-GLUCOSYLTRANSFERASE"/>
    <property type="match status" value="1"/>
</dbReference>
<organism evidence="2 3">
    <name type="scientific">candidate division WWE3 bacterium RIFOXYA2_FULL_46_9</name>
    <dbReference type="NCBI Taxonomy" id="1802636"/>
    <lineage>
        <taxon>Bacteria</taxon>
        <taxon>Katanobacteria</taxon>
    </lineage>
</organism>
<dbReference type="InterPro" id="IPR001173">
    <property type="entry name" value="Glyco_trans_2-like"/>
</dbReference>
<evidence type="ECO:0000313" key="2">
    <source>
        <dbReference type="EMBL" id="OGC62848.1"/>
    </source>
</evidence>
<dbReference type="InterPro" id="IPR029044">
    <property type="entry name" value="Nucleotide-diphossugar_trans"/>
</dbReference>
<reference evidence="2 3" key="1">
    <citation type="journal article" date="2016" name="Nat. Commun.">
        <title>Thousands of microbial genomes shed light on interconnected biogeochemical processes in an aquifer system.</title>
        <authorList>
            <person name="Anantharaman K."/>
            <person name="Brown C.T."/>
            <person name="Hug L.A."/>
            <person name="Sharon I."/>
            <person name="Castelle C.J."/>
            <person name="Probst A.J."/>
            <person name="Thomas B.C."/>
            <person name="Singh A."/>
            <person name="Wilkins M.J."/>
            <person name="Karaoz U."/>
            <person name="Brodie E.L."/>
            <person name="Williams K.H."/>
            <person name="Hubbard S.S."/>
            <person name="Banfield J.F."/>
        </authorList>
    </citation>
    <scope>NUCLEOTIDE SEQUENCE [LARGE SCALE GENOMIC DNA]</scope>
</reference>
<accession>A0A1F4W0P6</accession>
<dbReference type="Gene3D" id="3.90.550.10">
    <property type="entry name" value="Spore Coat Polysaccharide Biosynthesis Protein SpsA, Chain A"/>
    <property type="match status" value="1"/>
</dbReference>
<sequence>MSSTRWDYEIIVVVDGNVDNTLSEAKKVKNDKVIVVGYNTNRGKGYAVRYGMARASGDYIAFIDSGFDINPNGISMVLEHMIWYQADIIVASKRHPASKVKLTPMRKLYSWGYHALTKALFSLKVRDTQAGLKVFKREVLEKVLPRLIVKAFAFDIELLAVAQRLGFKRIYEAPVELELDIRENSKFNQAVLIFNPSVRQMIKDTLAVFYRLHILHYYDDKSKRKWIYDKELDMRINTGEFRR</sequence>
<evidence type="ECO:0000259" key="1">
    <source>
        <dbReference type="Pfam" id="PF00535"/>
    </source>
</evidence>
<dbReference type="PANTHER" id="PTHR10859">
    <property type="entry name" value="GLYCOSYL TRANSFERASE"/>
    <property type="match status" value="1"/>
</dbReference>
<proteinExistence type="predicted"/>
<dbReference type="GO" id="GO:0006487">
    <property type="term" value="P:protein N-linked glycosylation"/>
    <property type="evidence" value="ECO:0007669"/>
    <property type="project" value="TreeGrafter"/>
</dbReference>
<protein>
    <recommendedName>
        <fullName evidence="1">Glycosyltransferase 2-like domain-containing protein</fullName>
    </recommendedName>
</protein>
<gene>
    <name evidence="2" type="ORF">A2264_04240</name>
</gene>
<name>A0A1F4W0P6_UNCKA</name>
<evidence type="ECO:0000313" key="3">
    <source>
        <dbReference type="Proteomes" id="UP000176614"/>
    </source>
</evidence>
<dbReference type="SUPFAM" id="SSF53448">
    <property type="entry name" value="Nucleotide-diphospho-sugar transferases"/>
    <property type="match status" value="1"/>
</dbReference>
<comment type="caution">
    <text evidence="2">The sequence shown here is derived from an EMBL/GenBank/DDBJ whole genome shotgun (WGS) entry which is preliminary data.</text>
</comment>